<reference evidence="4" key="1">
    <citation type="submission" date="2022-11" db="UniProtKB">
        <authorList>
            <consortium name="WormBaseParasite"/>
        </authorList>
    </citation>
    <scope>IDENTIFICATION</scope>
</reference>
<keyword evidence="3" id="KW-1185">Reference proteome</keyword>
<evidence type="ECO:0000313" key="4">
    <source>
        <dbReference type="WBParaSite" id="PgR229_g004_t04"/>
    </source>
</evidence>
<sequence length="335" mass="36027">AICIVLVCGRLWKEQCSLPLISMLASPSMALHMKISTMVLTLLLLPAVHLFSSEFITASTQQVSLQQTGETDRASSTSKASQVSLQQTGETDIALSASKASRQMNSDTVTTTLHITEELDATRNYDDTSGFQSIATVKNVFTSTPDMTAENITSGMATSSSMKEFVGDRSDNMTAGIDISDKDNEDVTKQLFDTSSNYQKNADEENFTTVAEPENAEGTVKEMEPAEMLLLPSSSTSSSEEPSSQEEKGAEIRGTSMSIEQWKIPGGGGKKLHQVPTVQTKQKNESLRWIFFGVAGFALMAAIASATILALTYTGVILTPPRKPTPPNVLPPAVL</sequence>
<organism evidence="3 4">
    <name type="scientific">Parascaris univalens</name>
    <name type="common">Nematode worm</name>
    <dbReference type="NCBI Taxonomy" id="6257"/>
    <lineage>
        <taxon>Eukaryota</taxon>
        <taxon>Metazoa</taxon>
        <taxon>Ecdysozoa</taxon>
        <taxon>Nematoda</taxon>
        <taxon>Chromadorea</taxon>
        <taxon>Rhabditida</taxon>
        <taxon>Spirurina</taxon>
        <taxon>Ascaridomorpha</taxon>
        <taxon>Ascaridoidea</taxon>
        <taxon>Ascarididae</taxon>
        <taxon>Parascaris</taxon>
    </lineage>
</organism>
<keyword evidence="2" id="KW-0812">Transmembrane</keyword>
<evidence type="ECO:0000256" key="2">
    <source>
        <dbReference type="SAM" id="Phobius"/>
    </source>
</evidence>
<dbReference type="Proteomes" id="UP000887569">
    <property type="component" value="Unplaced"/>
</dbReference>
<accession>A0A915CJV7</accession>
<proteinExistence type="predicted"/>
<dbReference type="WBParaSite" id="PgR229_g004_t04">
    <property type="protein sequence ID" value="PgR229_g004_t04"/>
    <property type="gene ID" value="PgR229_g004"/>
</dbReference>
<keyword evidence="2" id="KW-0472">Membrane</keyword>
<protein>
    <submittedName>
        <fullName evidence="4">Syndecan</fullName>
    </submittedName>
</protein>
<evidence type="ECO:0000313" key="3">
    <source>
        <dbReference type="Proteomes" id="UP000887569"/>
    </source>
</evidence>
<feature type="compositionally biased region" description="Low complexity" evidence="1">
    <location>
        <begin position="233"/>
        <end position="242"/>
    </location>
</feature>
<name>A0A915CJV7_PARUN</name>
<keyword evidence="2" id="KW-1133">Transmembrane helix</keyword>
<evidence type="ECO:0000256" key="1">
    <source>
        <dbReference type="SAM" id="MobiDB-lite"/>
    </source>
</evidence>
<feature type="region of interest" description="Disordered" evidence="1">
    <location>
        <begin position="232"/>
        <end position="253"/>
    </location>
</feature>
<dbReference type="AlphaFoldDB" id="A0A915CJV7"/>
<feature type="transmembrane region" description="Helical" evidence="2">
    <location>
        <begin position="289"/>
        <end position="313"/>
    </location>
</feature>